<dbReference type="STRING" id="70415.A0A5S6QIC0"/>
<dbReference type="PANTHER" id="PTHR14248">
    <property type="entry name" value="CYCLIN Y, ISOFORM A"/>
    <property type="match status" value="1"/>
</dbReference>
<evidence type="ECO:0000313" key="2">
    <source>
        <dbReference type="WBParaSite" id="TMUE_2000007126.1"/>
    </source>
</evidence>
<dbReference type="Gene3D" id="1.10.472.10">
    <property type="entry name" value="Cyclin-like"/>
    <property type="match status" value="1"/>
</dbReference>
<dbReference type="AlphaFoldDB" id="A0A5S6QIC0"/>
<dbReference type="WBParaSite" id="TMUE_2000007126.1">
    <property type="protein sequence ID" value="TMUE_2000007126.1"/>
    <property type="gene ID" value="WBGene00299800"/>
</dbReference>
<organism evidence="1 2">
    <name type="scientific">Trichuris muris</name>
    <name type="common">Mouse whipworm</name>
    <dbReference type="NCBI Taxonomy" id="70415"/>
    <lineage>
        <taxon>Eukaryota</taxon>
        <taxon>Metazoa</taxon>
        <taxon>Ecdysozoa</taxon>
        <taxon>Nematoda</taxon>
        <taxon>Enoplea</taxon>
        <taxon>Dorylaimia</taxon>
        <taxon>Trichinellida</taxon>
        <taxon>Trichuridae</taxon>
        <taxon>Trichuris</taxon>
    </lineage>
</organism>
<protein>
    <submittedName>
        <fullName evidence="2">Cyclin N-terminal domain-containing protein</fullName>
    </submittedName>
</protein>
<proteinExistence type="predicted"/>
<dbReference type="Proteomes" id="UP000046395">
    <property type="component" value="Unassembled WGS sequence"/>
</dbReference>
<evidence type="ECO:0000313" key="1">
    <source>
        <dbReference type="Proteomes" id="UP000046395"/>
    </source>
</evidence>
<sequence>MAVLLRYSPHTFEIQNQSANRRNELERQFLECLEFNINVPSSVYAKYYFDLRTLAIANDLQLPLQPLCKERAKKLEALSRHCEDKLVEVQRKVHRGWSSADKIADGVRNLAIIS</sequence>
<accession>A0A5S6QIC0</accession>
<keyword evidence="1" id="KW-1185">Reference proteome</keyword>
<reference evidence="2" key="1">
    <citation type="submission" date="2019-12" db="UniProtKB">
        <authorList>
            <consortium name="WormBaseParasite"/>
        </authorList>
    </citation>
    <scope>IDENTIFICATION</scope>
</reference>
<name>A0A5S6QIC0_TRIMR</name>